<keyword evidence="2" id="KW-0812">Transmembrane</keyword>
<dbReference type="Pfam" id="PF18962">
    <property type="entry name" value="Por_Secre_tail"/>
    <property type="match status" value="1"/>
</dbReference>
<accession>A0A2M9C3B6</accession>
<dbReference type="Proteomes" id="UP000228740">
    <property type="component" value="Unassembled WGS sequence"/>
</dbReference>
<evidence type="ECO:0000313" key="5">
    <source>
        <dbReference type="Proteomes" id="UP000228740"/>
    </source>
</evidence>
<proteinExistence type="predicted"/>
<dbReference type="AlphaFoldDB" id="A0A2M9C3B6"/>
<keyword evidence="1" id="KW-0732">Signal</keyword>
<keyword evidence="5" id="KW-1185">Reference proteome</keyword>
<sequence>MILKLVKFTLLRIISLENIKLIRLIALFAIFLIPIPGFSSIKNDSLKLMISKEYEHGAGISVKQKNQYSKTLLKDWTKAPNSYVFDPNSSYGGIYIPVKKAYAIWQTNSFLGTSGVPSGNVTADVLWEDVHGLIKANTNYSLEIIGAGEDAKIKIPINKSKEGNAVIAFRVNGVIFWSWHVWVTEDPSNGSTYKSFPGVKRKRNDGTVEVIPDSEWKWMDRNLGAVSNSITGTEWNRNGGLLYQWGRKDPIPPLVMKGGDFYEVSGTIGRIRHRAAKNFDNATNFDNLRQFVLLSNATVNNNIQLSVKNPLSLIYVNKDDNSGPAYYNNNTNLMVNWFGKSSTLTDNKLSELNLWSDNSEGKIITDYNNPDNAAVYKDKSSFDPCPNGWRIPSMLTANLGSASYVDDIRIDFSPFGVQTSLGKDVFESNGYHIIKPSNTNVPSFLQGVKVYPNVGFDFSNVGGMNMGVFPGTGQLAIDSQGGQYTDQHHMGLWTATMARHFDATPAVGARSMFMISDQYQADVPDPSKPNIKGRYWYMPTSAVKTSDANACRCIKDPLYVIDDYDFPTEYFNATVEYVEGLNNPNTYQVVKSATMATVEIPVSKAFSVQSQLLGNESILNTTSFNNLKANVLWTTNTSLINTVTVTNPSPGSIAGLSNSKIVVNINPNQSGNAVVTLHNGSITNPVYWSWHIWVTDTVLNSYVYTTELPDATATNYVNYIPKGDILKTEFMDRNLGATDAFPLVVDPLTPTATELAKIRASTGLQYQWGRKDPIPSFQNADNRSSYNVFLGSVSTNGTVAYTTLTPAVYNDLAGNYIVPYNTYSNASNANVLSTDRPSQKIAKVISYAVGHPLVYMIPSSFAPYNSSVPNYTNGTDWLSTEPNLAADRWGRGGEKSPFDPCPAGWRIPDLTGVAIVSNKDFGISPWYKKDKNVATSYSVINDYLGTRVRNSTSTTIGYMYNNTSYQVGNYSNSGSRGFRSVTANQSAQGTFNVNNFQYPGVWTDALNSNYIGRAVNILFDAASTANRMIAFHDNNDSYFGMNCRCVKMKFDQNGEELGVIPKNQVSAGLGSSPGLATTNVEKKEDELVLYPTPVHNTLFIKGGTDKLYQFQVYNAAGQLVLAGQFKNNQADLSGLSLGVYLVKINNGEMITKIIKR</sequence>
<gene>
    <name evidence="4" type="ORF">CLV73_3229</name>
</gene>
<feature type="domain" description="Secretion system C-terminal sorting" evidence="3">
    <location>
        <begin position="1089"/>
        <end position="1154"/>
    </location>
</feature>
<evidence type="ECO:0000256" key="2">
    <source>
        <dbReference type="SAM" id="Phobius"/>
    </source>
</evidence>
<evidence type="ECO:0000259" key="3">
    <source>
        <dbReference type="Pfam" id="PF18962"/>
    </source>
</evidence>
<dbReference type="EMBL" id="PGFD01000002">
    <property type="protein sequence ID" value="PJJ64860.1"/>
    <property type="molecule type" value="Genomic_DNA"/>
</dbReference>
<evidence type="ECO:0000256" key="1">
    <source>
        <dbReference type="ARBA" id="ARBA00022729"/>
    </source>
</evidence>
<protein>
    <submittedName>
        <fullName evidence="4">Putative secreted protein (Por secretion system target)</fullName>
    </submittedName>
</protein>
<organism evidence="4 5">
    <name type="scientific">Chryseobacterium geocarposphaerae</name>
    <dbReference type="NCBI Taxonomy" id="1416776"/>
    <lineage>
        <taxon>Bacteria</taxon>
        <taxon>Pseudomonadati</taxon>
        <taxon>Bacteroidota</taxon>
        <taxon>Flavobacteriia</taxon>
        <taxon>Flavobacteriales</taxon>
        <taxon>Weeksellaceae</taxon>
        <taxon>Chryseobacterium group</taxon>
        <taxon>Chryseobacterium</taxon>
    </lineage>
</organism>
<name>A0A2M9C3B6_9FLAO</name>
<keyword evidence="2" id="KW-1133">Transmembrane helix</keyword>
<reference evidence="4 5" key="1">
    <citation type="submission" date="2017-11" db="EMBL/GenBank/DDBJ databases">
        <title>Genomic Encyclopedia of Archaeal and Bacterial Type Strains, Phase II (KMG-II): From Individual Species to Whole Genera.</title>
        <authorList>
            <person name="Goeker M."/>
        </authorList>
    </citation>
    <scope>NUCLEOTIDE SEQUENCE [LARGE SCALE GENOMIC DNA]</scope>
    <source>
        <strain evidence="4 5">DSM 27617</strain>
    </source>
</reference>
<comment type="caution">
    <text evidence="4">The sequence shown here is derived from an EMBL/GenBank/DDBJ whole genome shotgun (WGS) entry which is preliminary data.</text>
</comment>
<dbReference type="InterPro" id="IPR026444">
    <property type="entry name" value="Secre_tail"/>
</dbReference>
<evidence type="ECO:0000313" key="4">
    <source>
        <dbReference type="EMBL" id="PJJ64860.1"/>
    </source>
</evidence>
<dbReference type="NCBIfam" id="TIGR04183">
    <property type="entry name" value="Por_Secre_tail"/>
    <property type="match status" value="1"/>
</dbReference>
<keyword evidence="2" id="KW-0472">Membrane</keyword>
<feature type="transmembrane region" description="Helical" evidence="2">
    <location>
        <begin position="21"/>
        <end position="41"/>
    </location>
</feature>